<accession>A0A4Q9DRC0</accession>
<evidence type="ECO:0000313" key="9">
    <source>
        <dbReference type="Proteomes" id="UP000293142"/>
    </source>
</evidence>
<proteinExistence type="inferred from homology"/>
<dbReference type="Gene3D" id="1.10.3720.10">
    <property type="entry name" value="MetI-like"/>
    <property type="match status" value="1"/>
</dbReference>
<dbReference type="Proteomes" id="UP000293142">
    <property type="component" value="Unassembled WGS sequence"/>
</dbReference>
<dbReference type="GO" id="GO:0055085">
    <property type="term" value="P:transmembrane transport"/>
    <property type="evidence" value="ECO:0007669"/>
    <property type="project" value="InterPro"/>
</dbReference>
<evidence type="ECO:0000256" key="3">
    <source>
        <dbReference type="ARBA" id="ARBA00022692"/>
    </source>
</evidence>
<comment type="subcellular location">
    <subcellularLocation>
        <location evidence="6">Cell membrane</location>
        <topology evidence="6">Multi-pass membrane protein</topology>
    </subcellularLocation>
    <subcellularLocation>
        <location evidence="1">Membrane</location>
        <topology evidence="1">Multi-pass membrane protein</topology>
    </subcellularLocation>
</comment>
<dbReference type="InterPro" id="IPR035906">
    <property type="entry name" value="MetI-like_sf"/>
</dbReference>
<evidence type="ECO:0000259" key="7">
    <source>
        <dbReference type="PROSITE" id="PS50928"/>
    </source>
</evidence>
<dbReference type="Pfam" id="PF00528">
    <property type="entry name" value="BPD_transp_1"/>
    <property type="match status" value="1"/>
</dbReference>
<feature type="transmembrane region" description="Helical" evidence="6">
    <location>
        <begin position="283"/>
        <end position="306"/>
    </location>
</feature>
<evidence type="ECO:0000256" key="5">
    <source>
        <dbReference type="ARBA" id="ARBA00023136"/>
    </source>
</evidence>
<feature type="transmembrane region" description="Helical" evidence="6">
    <location>
        <begin position="91"/>
        <end position="112"/>
    </location>
</feature>
<dbReference type="AlphaFoldDB" id="A0A4Q9DRC0"/>
<keyword evidence="3 6" id="KW-0812">Transmembrane</keyword>
<dbReference type="CDD" id="cd06261">
    <property type="entry name" value="TM_PBP2"/>
    <property type="match status" value="1"/>
</dbReference>
<protein>
    <submittedName>
        <fullName evidence="8">Sugar ABC transporter permease</fullName>
    </submittedName>
</protein>
<feature type="transmembrane region" description="Helical" evidence="6">
    <location>
        <begin position="173"/>
        <end position="200"/>
    </location>
</feature>
<dbReference type="OrthoDB" id="2637002at2"/>
<evidence type="ECO:0000256" key="6">
    <source>
        <dbReference type="RuleBase" id="RU363032"/>
    </source>
</evidence>
<gene>
    <name evidence="8" type="ORF">EYB31_12005</name>
</gene>
<evidence type="ECO:0000256" key="2">
    <source>
        <dbReference type="ARBA" id="ARBA00022448"/>
    </source>
</evidence>
<keyword evidence="5 6" id="KW-0472">Membrane</keyword>
<evidence type="ECO:0000256" key="4">
    <source>
        <dbReference type="ARBA" id="ARBA00022989"/>
    </source>
</evidence>
<dbReference type="PANTHER" id="PTHR43496:SF1">
    <property type="entry name" value="POLYGALACTURONAN_RHAMNOGALACTURONAN TRANSPORT SYSTEM PERMEASE PROTEIN YTEP"/>
    <property type="match status" value="1"/>
</dbReference>
<keyword evidence="4 6" id="KW-1133">Transmembrane helix</keyword>
<keyword evidence="2 6" id="KW-0813">Transport</keyword>
<dbReference type="EMBL" id="SIRE01000008">
    <property type="protein sequence ID" value="TBL79159.1"/>
    <property type="molecule type" value="Genomic_DNA"/>
</dbReference>
<dbReference type="SUPFAM" id="SSF161098">
    <property type="entry name" value="MetI-like"/>
    <property type="match status" value="1"/>
</dbReference>
<organism evidence="8 9">
    <name type="scientific">Paenibacillus thalictri</name>
    <dbReference type="NCBI Taxonomy" id="2527873"/>
    <lineage>
        <taxon>Bacteria</taxon>
        <taxon>Bacillati</taxon>
        <taxon>Bacillota</taxon>
        <taxon>Bacilli</taxon>
        <taxon>Bacillales</taxon>
        <taxon>Paenibacillaceae</taxon>
        <taxon>Paenibacillus</taxon>
    </lineage>
</organism>
<feature type="domain" description="ABC transmembrane type-1" evidence="7">
    <location>
        <begin position="87"/>
        <end position="302"/>
    </location>
</feature>
<dbReference type="InterPro" id="IPR000515">
    <property type="entry name" value="MetI-like"/>
</dbReference>
<sequence>MPSCFSNRSVAPMRVLMTWKKHQFFYLLMVPGLVYFLIFHYIPMAGVAIAFKDVTPFDGLQGIIHGDWVGFAQFKRFFASYYFWNVLGNTVIISFYKLFFGFPAPILFALLLNEVTSKWFKRSVQTISYLPHFISMVVVAGLLTNLLSTNNGILNAIMLAIGKQPISFLSDPAYFRTILVLSDIWQSIGWGSILYLAAMTGIDPQLYEAAKMDGANRLRQVWHITLPGISFVISILLILNVGRFLEAGFEQIFLLYSPAVYQVADIVDTYVYREGLLQMQYSFAAAIGMFKNIVGMTLILISNYIVKKMDQPGLW</sequence>
<keyword evidence="9" id="KW-1185">Reference proteome</keyword>
<comment type="similarity">
    <text evidence="6">Belongs to the binding-protein-dependent transport system permease family.</text>
</comment>
<feature type="transmembrane region" description="Helical" evidence="6">
    <location>
        <begin position="24"/>
        <end position="51"/>
    </location>
</feature>
<dbReference type="PANTHER" id="PTHR43496">
    <property type="entry name" value="PROTEIN LPLB"/>
    <property type="match status" value="1"/>
</dbReference>
<name>A0A4Q9DRC0_9BACL</name>
<feature type="transmembrane region" description="Helical" evidence="6">
    <location>
        <begin position="133"/>
        <end position="161"/>
    </location>
</feature>
<evidence type="ECO:0000313" key="8">
    <source>
        <dbReference type="EMBL" id="TBL79159.1"/>
    </source>
</evidence>
<feature type="transmembrane region" description="Helical" evidence="6">
    <location>
        <begin position="221"/>
        <end position="241"/>
    </location>
</feature>
<dbReference type="PROSITE" id="PS50928">
    <property type="entry name" value="ABC_TM1"/>
    <property type="match status" value="1"/>
</dbReference>
<evidence type="ECO:0000256" key="1">
    <source>
        <dbReference type="ARBA" id="ARBA00004141"/>
    </source>
</evidence>
<reference evidence="8 9" key="1">
    <citation type="submission" date="2019-02" db="EMBL/GenBank/DDBJ databases">
        <title>Paenibacillus sp. nov., isolated from surface-sterilized tissue of Thalictrum simplex L.</title>
        <authorList>
            <person name="Tuo L."/>
        </authorList>
    </citation>
    <scope>NUCLEOTIDE SEQUENCE [LARGE SCALE GENOMIC DNA]</scope>
    <source>
        <strain evidence="8 9">N2SHLJ1</strain>
    </source>
</reference>
<comment type="caution">
    <text evidence="8">The sequence shown here is derived from an EMBL/GenBank/DDBJ whole genome shotgun (WGS) entry which is preliminary data.</text>
</comment>
<dbReference type="GO" id="GO:0005886">
    <property type="term" value="C:plasma membrane"/>
    <property type="evidence" value="ECO:0007669"/>
    <property type="project" value="UniProtKB-SubCell"/>
</dbReference>